<organism evidence="2 3">
    <name type="scientific">Candidatus Collierbacteria bacterium RIFOXYA2_FULL_46_10</name>
    <dbReference type="NCBI Taxonomy" id="1817726"/>
    <lineage>
        <taxon>Bacteria</taxon>
        <taxon>Candidatus Collieribacteriota</taxon>
    </lineage>
</organism>
<name>A0A1F5F416_9BACT</name>
<feature type="transmembrane region" description="Helical" evidence="1">
    <location>
        <begin position="71"/>
        <end position="95"/>
    </location>
</feature>
<evidence type="ECO:0000256" key="1">
    <source>
        <dbReference type="SAM" id="Phobius"/>
    </source>
</evidence>
<gene>
    <name evidence="2" type="ORF">A2228_02645</name>
</gene>
<keyword evidence="1" id="KW-1133">Transmembrane helix</keyword>
<evidence type="ECO:0000313" key="3">
    <source>
        <dbReference type="Proteomes" id="UP000176191"/>
    </source>
</evidence>
<comment type="caution">
    <text evidence="2">The sequence shown here is derived from an EMBL/GenBank/DDBJ whole genome shotgun (WGS) entry which is preliminary data.</text>
</comment>
<proteinExistence type="predicted"/>
<dbReference type="Proteomes" id="UP000176191">
    <property type="component" value="Unassembled WGS sequence"/>
</dbReference>
<accession>A0A1F5F416</accession>
<protein>
    <submittedName>
        <fullName evidence="2">Uncharacterized protein</fullName>
    </submittedName>
</protein>
<reference evidence="2 3" key="1">
    <citation type="journal article" date="2016" name="Nat. Commun.">
        <title>Thousands of microbial genomes shed light on interconnected biogeochemical processes in an aquifer system.</title>
        <authorList>
            <person name="Anantharaman K."/>
            <person name="Brown C.T."/>
            <person name="Hug L.A."/>
            <person name="Sharon I."/>
            <person name="Castelle C.J."/>
            <person name="Probst A.J."/>
            <person name="Thomas B.C."/>
            <person name="Singh A."/>
            <person name="Wilkins M.J."/>
            <person name="Karaoz U."/>
            <person name="Brodie E.L."/>
            <person name="Williams K.H."/>
            <person name="Hubbard S.S."/>
            <person name="Banfield J.F."/>
        </authorList>
    </citation>
    <scope>NUCLEOTIDE SEQUENCE [LARGE SCALE GENOMIC DNA]</scope>
</reference>
<keyword evidence="1" id="KW-0812">Transmembrane</keyword>
<keyword evidence="1" id="KW-0472">Membrane</keyword>
<feature type="transmembrane region" description="Helical" evidence="1">
    <location>
        <begin position="6"/>
        <end position="24"/>
    </location>
</feature>
<feature type="transmembrane region" description="Helical" evidence="1">
    <location>
        <begin position="36"/>
        <end position="59"/>
    </location>
</feature>
<dbReference type="EMBL" id="MFAK01000036">
    <property type="protein sequence ID" value="OGD74388.1"/>
    <property type="molecule type" value="Genomic_DNA"/>
</dbReference>
<evidence type="ECO:0000313" key="2">
    <source>
        <dbReference type="EMBL" id="OGD74388.1"/>
    </source>
</evidence>
<sequence>MKALVVWMSYVWVTTLAGLAIHPYQSVRRMVLNKPVLLPVAASPILGLLGLFFVGRVGSYFFTLGPVGRELVALVLGSTLIGLLLWQGLLLALVYRFRRLRMI</sequence>
<dbReference type="AlphaFoldDB" id="A0A1F5F416"/>